<dbReference type="GO" id="GO:0004586">
    <property type="term" value="F:ornithine decarboxylase activity"/>
    <property type="evidence" value="ECO:0007669"/>
    <property type="project" value="TreeGrafter"/>
</dbReference>
<dbReference type="GO" id="GO:0003677">
    <property type="term" value="F:DNA binding"/>
    <property type="evidence" value="ECO:0007669"/>
    <property type="project" value="InterPro"/>
</dbReference>
<evidence type="ECO:0000256" key="1">
    <source>
        <dbReference type="ARBA" id="ARBA00001933"/>
    </source>
</evidence>
<dbReference type="PANTHER" id="PTHR11482">
    <property type="entry name" value="ARGININE/DIAMINOPIMELATE/ORNITHINE DECARBOXYLASE"/>
    <property type="match status" value="1"/>
</dbReference>
<dbReference type="CDD" id="cd00086">
    <property type="entry name" value="homeodomain"/>
    <property type="match status" value="1"/>
</dbReference>
<dbReference type="Gene3D" id="3.20.20.10">
    <property type="entry name" value="Alanine racemase"/>
    <property type="match status" value="1"/>
</dbReference>
<evidence type="ECO:0000256" key="7">
    <source>
        <dbReference type="SAM" id="MobiDB-lite"/>
    </source>
</evidence>
<dbReference type="InterPro" id="IPR022653">
    <property type="entry name" value="De-COase2_pyr-phos_BS"/>
</dbReference>
<evidence type="ECO:0000256" key="3">
    <source>
        <dbReference type="ARBA" id="ARBA00022898"/>
    </source>
</evidence>
<dbReference type="Proteomes" id="UP001497482">
    <property type="component" value="Chromosome 16"/>
</dbReference>
<dbReference type="GO" id="GO:0033387">
    <property type="term" value="P:putrescine biosynthetic process from arginine, via ornithine"/>
    <property type="evidence" value="ECO:0007669"/>
    <property type="project" value="TreeGrafter"/>
</dbReference>
<gene>
    <name evidence="10" type="ORF">KC01_LOCUS14961</name>
</gene>
<dbReference type="PROSITE" id="PS00878">
    <property type="entry name" value="ODR_DC_2_1"/>
    <property type="match status" value="1"/>
</dbReference>
<dbReference type="PRINTS" id="PR01179">
    <property type="entry name" value="ODADCRBXLASE"/>
</dbReference>
<protein>
    <recommendedName>
        <fullName evidence="12">Ornithine decarboxylase</fullName>
    </recommendedName>
</protein>
<dbReference type="SUPFAM" id="SSF46689">
    <property type="entry name" value="Homeodomain-like"/>
    <property type="match status" value="1"/>
</dbReference>
<dbReference type="GO" id="GO:0042177">
    <property type="term" value="P:negative regulation of protein catabolic process"/>
    <property type="evidence" value="ECO:0007669"/>
    <property type="project" value="TreeGrafter"/>
</dbReference>
<proteinExistence type="inferred from homology"/>
<dbReference type="SUPFAM" id="SSF50621">
    <property type="entry name" value="Alanine racemase C-terminal domain-like"/>
    <property type="match status" value="1"/>
</dbReference>
<dbReference type="InterPro" id="IPR001356">
    <property type="entry name" value="HD"/>
</dbReference>
<evidence type="ECO:0000313" key="10">
    <source>
        <dbReference type="EMBL" id="CAL1584660.1"/>
    </source>
</evidence>
<feature type="compositionally biased region" description="Acidic residues" evidence="7">
    <location>
        <begin position="891"/>
        <end position="909"/>
    </location>
</feature>
<reference evidence="10 11" key="1">
    <citation type="submission" date="2024-04" db="EMBL/GenBank/DDBJ databases">
        <authorList>
            <person name="Waldvogel A.-M."/>
            <person name="Schoenle A."/>
        </authorList>
    </citation>
    <scope>NUCLEOTIDE SEQUENCE [LARGE SCALE GENOMIC DNA]</scope>
</reference>
<evidence type="ECO:0000259" key="8">
    <source>
        <dbReference type="Pfam" id="PF02784"/>
    </source>
</evidence>
<sequence length="927" mass="102880">MKGLTDNPSYIIELMEGGVTLEDIIDGHIYEQALGEKNAFVVADLGALMRQHVCWQSTVPYLQPYFPVKCNSNPAVIEVLASLGLGFVCANKAEVNLVLENGVPPENIILSGVCKQLAHIKHAAKNNVQLLVCENEAELAKISRLHPSAKLLVQLTTDAHAAETSMAFGSSLKSCRHLLEAAKELGIQVVGVTFHIPTSCQDAEEAYTHALSDARCVFDMGEELGFSMDILDIGGGFSGSECQLKQVESTIRPLLDAYFPPLSGAQMFAEPGNFYVASALSLAVNVIGKKLATCPWDGPVEGDNDNTEFLYFMNEGVYGSFSPKLLGNSIAAPTVHKHSLCTEEVAYPSTLWGPSLDQLDQVVERCLLPELFVGDWLIFSNMGVFGLDQSTCLSNSSQLPVYYTVSVSDWDDLQEAGVSLDSAIKMFSLGQYNAHAHGKPEQSSAETATTLHPTAFREAHVDGQGKGDRAVSAVTYINCPTLSHTLSASLLSSSEGKMYQLPVTNVDKIRKARKSVKKVLGDIGLEDCQEYIKVLDENAEKDSDDEEAFEDTEWVDFTDGFNGKMEKRWPYRSRGLCCAMCKYSTQNIYNFRSHVSRCHSFLQSLCSLAMCTQCTFTGHPKTEAFKCIYCNGVYTGKVTQQAVMLHIQRCRCCPKQLQTIKTAPEPPRKNITATVPAKPVQQIASKSTGVYFVQMPQGMTIKQALAPAPSQVARPARKEPDVQLKTPEELESQKRIEAALKAVMEANKREREERAVKRQKMEHERAERAKIRQEQREQESPSPEPQINPDVKLALEPTATERRNDDERRLFCTKYFNRNPYATKAETEELCKRLCLTRAELGALFGARRSKCMRSLKNLRAGILLGFNMAELGKVKHNLDIPEQKPQDISDQTEPETEDSEDDDDYDDEPQQRKSSEMPMETDQPLT</sequence>
<comment type="function">
    <text evidence="6">Catalyzes the first and rate-limiting step of polyamine biosynthesis that converts ornithine into putrescine, which is the precursor for the polyamines, spermidine and spermine. Polyamines are essential for cell proliferation and are implicated in cellular processes, ranging from DNA replication to apoptosis.</text>
</comment>
<feature type="compositionally biased region" description="Basic and acidic residues" evidence="7">
    <location>
        <begin position="746"/>
        <end position="779"/>
    </location>
</feature>
<dbReference type="InterPro" id="IPR045762">
    <property type="entry name" value="ADNP_Znf"/>
</dbReference>
<evidence type="ECO:0000256" key="4">
    <source>
        <dbReference type="ARBA" id="ARBA00023115"/>
    </source>
</evidence>
<feature type="region of interest" description="Disordered" evidence="7">
    <location>
        <begin position="878"/>
        <end position="927"/>
    </location>
</feature>
<name>A0AAV2K436_KNICA</name>
<comment type="cofactor">
    <cofactor evidence="1">
        <name>pyridoxal 5'-phosphate</name>
        <dbReference type="ChEBI" id="CHEBI:597326"/>
    </cofactor>
</comment>
<keyword evidence="5" id="KW-0456">Lyase</keyword>
<evidence type="ECO:0008006" key="12">
    <source>
        <dbReference type="Google" id="ProtNLM"/>
    </source>
</evidence>
<evidence type="ECO:0000256" key="2">
    <source>
        <dbReference type="ARBA" id="ARBA00008872"/>
    </source>
</evidence>
<accession>A0AAV2K436</accession>
<dbReference type="GO" id="GO:0005737">
    <property type="term" value="C:cytoplasm"/>
    <property type="evidence" value="ECO:0007669"/>
    <property type="project" value="TreeGrafter"/>
</dbReference>
<dbReference type="InterPro" id="IPR009057">
    <property type="entry name" value="Homeodomain-like_sf"/>
</dbReference>
<dbReference type="PRINTS" id="PR01182">
    <property type="entry name" value="ORNDCRBXLASE"/>
</dbReference>
<evidence type="ECO:0000256" key="5">
    <source>
        <dbReference type="ARBA" id="ARBA00023239"/>
    </source>
</evidence>
<feature type="domain" description="Orn/DAP/Arg decarboxylase 2 N-terminal" evidence="8">
    <location>
        <begin position="46"/>
        <end position="277"/>
    </location>
</feature>
<feature type="compositionally biased region" description="Basic and acidic residues" evidence="7">
    <location>
        <begin position="878"/>
        <end position="888"/>
    </location>
</feature>
<dbReference type="Gene3D" id="2.40.37.10">
    <property type="entry name" value="Lyase, Ornithine Decarboxylase, Chain A, domain 1"/>
    <property type="match status" value="1"/>
</dbReference>
<dbReference type="SUPFAM" id="SSF51419">
    <property type="entry name" value="PLP-binding barrel"/>
    <property type="match status" value="1"/>
</dbReference>
<dbReference type="InterPro" id="IPR002433">
    <property type="entry name" value="Orn_de-COase"/>
</dbReference>
<dbReference type="Pfam" id="PF19627">
    <property type="entry name" value="ADNP_N"/>
    <property type="match status" value="1"/>
</dbReference>
<dbReference type="InterPro" id="IPR000183">
    <property type="entry name" value="Orn/DAP/Arg_de-COase"/>
</dbReference>
<evidence type="ECO:0000256" key="6">
    <source>
        <dbReference type="ARBA" id="ARBA00037173"/>
    </source>
</evidence>
<keyword evidence="11" id="KW-1185">Reference proteome</keyword>
<feature type="region of interest" description="Disordered" evidence="7">
    <location>
        <begin position="746"/>
        <end position="804"/>
    </location>
</feature>
<feature type="compositionally biased region" description="Basic and acidic residues" evidence="7">
    <location>
        <begin position="716"/>
        <end position="730"/>
    </location>
</feature>
<keyword evidence="4" id="KW-0620">Polyamine biosynthesis</keyword>
<feature type="domain" description="ADNP zinc finger" evidence="9">
    <location>
        <begin position="499"/>
        <end position="622"/>
    </location>
</feature>
<dbReference type="InterPro" id="IPR009006">
    <property type="entry name" value="Ala_racemase/Decarboxylase_C"/>
</dbReference>
<evidence type="ECO:0000259" key="9">
    <source>
        <dbReference type="Pfam" id="PF19627"/>
    </source>
</evidence>
<dbReference type="GO" id="GO:1902269">
    <property type="term" value="P:positive regulation of polyamine transmembrane transport"/>
    <property type="evidence" value="ECO:0007669"/>
    <property type="project" value="TreeGrafter"/>
</dbReference>
<dbReference type="InterPro" id="IPR022644">
    <property type="entry name" value="De-COase2_N"/>
</dbReference>
<dbReference type="GO" id="GO:0042978">
    <property type="term" value="F:ornithine decarboxylase activator activity"/>
    <property type="evidence" value="ECO:0007669"/>
    <property type="project" value="TreeGrafter"/>
</dbReference>
<keyword evidence="3" id="KW-0663">Pyridoxal phosphate</keyword>
<comment type="similarity">
    <text evidence="2">Belongs to the Orn/Lys/Arg decarboxylase class-II family.</text>
</comment>
<evidence type="ECO:0000313" key="11">
    <source>
        <dbReference type="Proteomes" id="UP001497482"/>
    </source>
</evidence>
<dbReference type="PROSITE" id="PS00879">
    <property type="entry name" value="ODR_DC_2_2"/>
    <property type="match status" value="1"/>
</dbReference>
<dbReference type="AlphaFoldDB" id="A0AAV2K436"/>
<dbReference type="Pfam" id="PF02784">
    <property type="entry name" value="Orn_Arg_deC_N"/>
    <property type="match status" value="1"/>
</dbReference>
<dbReference type="InterPro" id="IPR022657">
    <property type="entry name" value="De-COase2_CS"/>
</dbReference>
<dbReference type="FunFam" id="3.20.20.10:FF:000005">
    <property type="entry name" value="Ornithine decarboxylase"/>
    <property type="match status" value="1"/>
</dbReference>
<dbReference type="InterPro" id="IPR029066">
    <property type="entry name" value="PLP-binding_barrel"/>
</dbReference>
<dbReference type="EMBL" id="OZ035838">
    <property type="protein sequence ID" value="CAL1584660.1"/>
    <property type="molecule type" value="Genomic_DNA"/>
</dbReference>
<dbReference type="PANTHER" id="PTHR11482:SF7">
    <property type="entry name" value="ANTIZYME INHIBITOR 1"/>
    <property type="match status" value="1"/>
</dbReference>
<organism evidence="10 11">
    <name type="scientific">Knipowitschia caucasica</name>
    <name type="common">Caucasian dwarf goby</name>
    <name type="synonym">Pomatoschistus caucasicus</name>
    <dbReference type="NCBI Taxonomy" id="637954"/>
    <lineage>
        <taxon>Eukaryota</taxon>
        <taxon>Metazoa</taxon>
        <taxon>Chordata</taxon>
        <taxon>Craniata</taxon>
        <taxon>Vertebrata</taxon>
        <taxon>Euteleostomi</taxon>
        <taxon>Actinopterygii</taxon>
        <taxon>Neopterygii</taxon>
        <taxon>Teleostei</taxon>
        <taxon>Neoteleostei</taxon>
        <taxon>Acanthomorphata</taxon>
        <taxon>Gobiaria</taxon>
        <taxon>Gobiiformes</taxon>
        <taxon>Gobioidei</taxon>
        <taxon>Gobiidae</taxon>
        <taxon>Gobiinae</taxon>
        <taxon>Knipowitschia</taxon>
    </lineage>
</organism>
<feature type="region of interest" description="Disordered" evidence="7">
    <location>
        <begin position="711"/>
        <end position="730"/>
    </location>
</feature>